<dbReference type="Gene3D" id="2.40.30.10">
    <property type="entry name" value="Translation factors"/>
    <property type="match status" value="2"/>
</dbReference>
<proteinExistence type="predicted"/>
<protein>
    <submittedName>
        <fullName evidence="2">Translation elongation factor 1, alpha subunit</fullName>
    </submittedName>
</protein>
<keyword evidence="2" id="KW-0648">Protein biosynthesis</keyword>
<dbReference type="eggNOG" id="arCOG01564">
    <property type="taxonomic scope" value="Archaea"/>
</dbReference>
<dbReference type="CDD" id="cd03696">
    <property type="entry name" value="SelB_II"/>
    <property type="match status" value="1"/>
</dbReference>
<dbReference type="InterPro" id="IPR004161">
    <property type="entry name" value="EFTu-like_2"/>
</dbReference>
<dbReference type="PANTHER" id="PTHR43721:SF11">
    <property type="entry name" value="SELENOCYSTEINE-SPECIFIC ELONGATION FACTOR"/>
    <property type="match status" value="1"/>
</dbReference>
<dbReference type="RefSeq" id="WP_012036244.1">
    <property type="nucleotide sequence ID" value="NC_009464.1"/>
</dbReference>
<feature type="domain" description="Translation elongation factor EFTu-like" evidence="1">
    <location>
        <begin position="182"/>
        <end position="248"/>
    </location>
</feature>
<accession>Q0W5R7</accession>
<evidence type="ECO:0000313" key="3">
    <source>
        <dbReference type="Proteomes" id="UP000000663"/>
    </source>
</evidence>
<keyword evidence="2" id="KW-0251">Elongation factor</keyword>
<dbReference type="OrthoDB" id="30874at2157"/>
<dbReference type="Proteomes" id="UP000000663">
    <property type="component" value="Chromosome"/>
</dbReference>
<dbReference type="GeneID" id="5145112"/>
<dbReference type="InterPro" id="IPR027417">
    <property type="entry name" value="P-loop_NTPase"/>
</dbReference>
<dbReference type="AlphaFoldDB" id="Q0W5R7"/>
<gene>
    <name evidence="2" type="primary">tuf-2</name>
    <name evidence="2" type="ORF">RCIX929</name>
</gene>
<dbReference type="GO" id="GO:0003746">
    <property type="term" value="F:translation elongation factor activity"/>
    <property type="evidence" value="ECO:0007669"/>
    <property type="project" value="UniProtKB-KW"/>
</dbReference>
<dbReference type="GO" id="GO:0005525">
    <property type="term" value="F:GTP binding"/>
    <property type="evidence" value="ECO:0007669"/>
    <property type="project" value="InterPro"/>
</dbReference>
<dbReference type="InterPro" id="IPR050055">
    <property type="entry name" value="EF-Tu_GTPase"/>
</dbReference>
<dbReference type="KEGG" id="rci:RCIX929"/>
<dbReference type="STRING" id="351160.RCIX929"/>
<evidence type="ECO:0000313" key="2">
    <source>
        <dbReference type="EMBL" id="CAJ36276.1"/>
    </source>
</evidence>
<dbReference type="GO" id="GO:0001514">
    <property type="term" value="P:selenocysteine incorporation"/>
    <property type="evidence" value="ECO:0007669"/>
    <property type="project" value="TreeGrafter"/>
</dbReference>
<dbReference type="Pfam" id="PF03144">
    <property type="entry name" value="GTP_EFTU_D2"/>
    <property type="match status" value="1"/>
</dbReference>
<sequence>MVNAALIGGEQSGKTTLAAKLGKKGTESDIVLYNFVKGDNILAVIDPVGYPKSPKPLVNAANMSDVIVFCIDAKGLDARAGECIIMLDLLKPKHGLITITKSDTSNPYAIDELKNKIRLMTKGTVLESWEVLPTSTKTFENIDRLKDILFDLDNKLKEENKALNDKPARVAIDHHFNVTGVGTVILGYVRQGTIHVKEKIKVWPIQQEAEIRSIQMNDVDVKEAPTGSRVGLALKNVQSKDLDRGHILSVKEEVGDELALNCVTAKFKGEFKPGDKVHVYAGLQSTPGNIVKILENGKEVESTKSAGKYVVHLKTDKEVAYTTGDLFLISRLEDPKQRFLASGTV</sequence>
<name>Q0W5R7_METAR</name>
<dbReference type="EMBL" id="AM114193">
    <property type="protein sequence ID" value="CAJ36276.1"/>
    <property type="molecule type" value="Genomic_DNA"/>
</dbReference>
<reference evidence="2 3" key="1">
    <citation type="journal article" date="2006" name="Science">
        <title>Genome of rice cluster I archaea -- the key methane producers in the rice rhizosphere.</title>
        <authorList>
            <person name="Erkel C."/>
            <person name="Kube M."/>
            <person name="Reinhardt R."/>
            <person name="Liesack W."/>
        </authorList>
    </citation>
    <scope>NUCLEOTIDE SEQUENCE [LARGE SCALE GENOMIC DNA]</scope>
    <source>
        <strain evidence="3">DSM 22066 / NBRC 105507 / MRE50</strain>
    </source>
</reference>
<dbReference type="Gene3D" id="3.40.50.300">
    <property type="entry name" value="P-loop containing nucleotide triphosphate hydrolases"/>
    <property type="match status" value="1"/>
</dbReference>
<dbReference type="InterPro" id="IPR009000">
    <property type="entry name" value="Transl_B-barrel_sf"/>
</dbReference>
<organism evidence="2 3">
    <name type="scientific">Methanocella arvoryzae (strain DSM 22066 / NBRC 105507 / MRE50)</name>
    <dbReference type="NCBI Taxonomy" id="351160"/>
    <lineage>
        <taxon>Archaea</taxon>
        <taxon>Methanobacteriati</taxon>
        <taxon>Methanobacteriota</taxon>
        <taxon>Stenosarchaea group</taxon>
        <taxon>Methanomicrobia</taxon>
        <taxon>Methanocellales</taxon>
        <taxon>Methanocellaceae</taxon>
        <taxon>Methanocella</taxon>
    </lineage>
</organism>
<dbReference type="SUPFAM" id="SSF52540">
    <property type="entry name" value="P-loop containing nucleoside triphosphate hydrolases"/>
    <property type="match status" value="1"/>
</dbReference>
<dbReference type="PANTHER" id="PTHR43721">
    <property type="entry name" value="ELONGATION FACTOR TU-RELATED"/>
    <property type="match status" value="1"/>
</dbReference>
<dbReference type="SUPFAM" id="SSF50447">
    <property type="entry name" value="Translation proteins"/>
    <property type="match status" value="1"/>
</dbReference>
<evidence type="ECO:0000259" key="1">
    <source>
        <dbReference type="Pfam" id="PF03144"/>
    </source>
</evidence>
<keyword evidence="3" id="KW-1185">Reference proteome</keyword>